<gene>
    <name evidence="1" type="ORF">BCM02_112282</name>
</gene>
<name>A0A5S5BSZ5_9BACL</name>
<protein>
    <submittedName>
        <fullName evidence="1">Uncharacterized protein</fullName>
    </submittedName>
</protein>
<sequence length="92" mass="9846">MLKDRFCCVSCGEMIQQEQAHLVFRTGFFRTIQPLGCCKGCMDRESVAAQATVEPPVEGSLVHMPQAKAGGAYNESIPAAAFAVPIPMVASL</sequence>
<dbReference type="EMBL" id="VNHS01000012">
    <property type="protein sequence ID" value="TYP70301.1"/>
    <property type="molecule type" value="Genomic_DNA"/>
</dbReference>
<keyword evidence="2" id="KW-1185">Reference proteome</keyword>
<comment type="caution">
    <text evidence="1">The sequence shown here is derived from an EMBL/GenBank/DDBJ whole genome shotgun (WGS) entry which is preliminary data.</text>
</comment>
<evidence type="ECO:0000313" key="1">
    <source>
        <dbReference type="EMBL" id="TYP70301.1"/>
    </source>
</evidence>
<accession>A0A5S5BSZ5</accession>
<evidence type="ECO:0000313" key="2">
    <source>
        <dbReference type="Proteomes" id="UP000323257"/>
    </source>
</evidence>
<dbReference type="RefSeq" id="WP_148932645.1">
    <property type="nucleotide sequence ID" value="NZ_VNHS01000012.1"/>
</dbReference>
<dbReference type="Proteomes" id="UP000323257">
    <property type="component" value="Unassembled WGS sequence"/>
</dbReference>
<reference evidence="1 2" key="1">
    <citation type="submission" date="2019-07" db="EMBL/GenBank/DDBJ databases">
        <title>Genomic Encyclopedia of Type Strains, Phase III (KMG-III): the genomes of soil and plant-associated and newly described type strains.</title>
        <authorList>
            <person name="Whitman W."/>
        </authorList>
    </citation>
    <scope>NUCLEOTIDE SEQUENCE [LARGE SCALE GENOMIC DNA]</scope>
    <source>
        <strain evidence="1 2">BL24</strain>
    </source>
</reference>
<dbReference type="OrthoDB" id="2641051at2"/>
<proteinExistence type="predicted"/>
<dbReference type="AlphaFoldDB" id="A0A5S5BSZ5"/>
<organism evidence="1 2">
    <name type="scientific">Paenibacillus methanolicus</name>
    <dbReference type="NCBI Taxonomy" id="582686"/>
    <lineage>
        <taxon>Bacteria</taxon>
        <taxon>Bacillati</taxon>
        <taxon>Bacillota</taxon>
        <taxon>Bacilli</taxon>
        <taxon>Bacillales</taxon>
        <taxon>Paenibacillaceae</taxon>
        <taxon>Paenibacillus</taxon>
    </lineage>
</organism>